<gene>
    <name evidence="3" type="ORF">SPBR_07957</name>
</gene>
<keyword evidence="2" id="KW-1015">Disulfide bond</keyword>
<dbReference type="Proteomes" id="UP000031575">
    <property type="component" value="Unassembled WGS sequence"/>
</dbReference>
<dbReference type="EMBL" id="AWTV01000009">
    <property type="protein sequence ID" value="KIH89012.1"/>
    <property type="molecule type" value="Genomic_DNA"/>
</dbReference>
<dbReference type="GO" id="GO:1990050">
    <property type="term" value="F:phosphatidic acid transfer activity"/>
    <property type="evidence" value="ECO:0007669"/>
    <property type="project" value="TreeGrafter"/>
</dbReference>
<proteinExistence type="inferred from homology"/>
<comment type="caution">
    <text evidence="3">The sequence shown here is derived from an EMBL/GenBank/DDBJ whole genome shotgun (WGS) entry which is preliminary data.</text>
</comment>
<evidence type="ECO:0000313" key="4">
    <source>
        <dbReference type="Proteomes" id="UP000031575"/>
    </source>
</evidence>
<dbReference type="GO" id="GO:0005634">
    <property type="term" value="C:nucleus"/>
    <property type="evidence" value="ECO:0007669"/>
    <property type="project" value="TreeGrafter"/>
</dbReference>
<dbReference type="Pfam" id="PF05254">
    <property type="entry name" value="UPF0203"/>
    <property type="match status" value="1"/>
</dbReference>
<dbReference type="PROSITE" id="PS51808">
    <property type="entry name" value="CHCH"/>
    <property type="match status" value="1"/>
</dbReference>
<evidence type="ECO:0000256" key="1">
    <source>
        <dbReference type="ARBA" id="ARBA00006196"/>
    </source>
</evidence>
<dbReference type="OrthoDB" id="19091at2759"/>
<dbReference type="AlphaFoldDB" id="A0A0C2IVI6"/>
<sequence>MSASLAPECNEVKEKYDTCFLKWYSEEFLKRSTTTSQTKDKCDALFKEYQVCLKGALKAKGIDKLVEEAREDHKESDLLYMNNKKP</sequence>
<dbReference type="GO" id="GO:0005758">
    <property type="term" value="C:mitochondrial intermembrane space"/>
    <property type="evidence" value="ECO:0007669"/>
    <property type="project" value="TreeGrafter"/>
</dbReference>
<evidence type="ECO:0000256" key="2">
    <source>
        <dbReference type="ARBA" id="ARBA00023157"/>
    </source>
</evidence>
<dbReference type="RefSeq" id="XP_040617022.1">
    <property type="nucleotide sequence ID" value="XM_040766210.1"/>
</dbReference>
<comment type="similarity">
    <text evidence="1">Belongs to the TRIAP1/MDM35 family.</text>
</comment>
<accession>A0A0C2IVI6</accession>
<dbReference type="InterPro" id="IPR007918">
    <property type="entry name" value="MDM35_apoptosis"/>
</dbReference>
<keyword evidence="4" id="KW-1185">Reference proteome</keyword>
<dbReference type="HOGENOM" id="CLU_101473_2_0_1"/>
<name>A0A0C2IVI6_9PEZI</name>
<organism evidence="3 4">
    <name type="scientific">Sporothrix brasiliensis 5110</name>
    <dbReference type="NCBI Taxonomy" id="1398154"/>
    <lineage>
        <taxon>Eukaryota</taxon>
        <taxon>Fungi</taxon>
        <taxon>Dikarya</taxon>
        <taxon>Ascomycota</taxon>
        <taxon>Pezizomycotina</taxon>
        <taxon>Sordariomycetes</taxon>
        <taxon>Sordariomycetidae</taxon>
        <taxon>Ophiostomatales</taxon>
        <taxon>Ophiostomataceae</taxon>
        <taxon>Sporothrix</taxon>
    </lineage>
</organism>
<protein>
    <submittedName>
        <fullName evidence="3">Distribution and morphology protein 35</fullName>
    </submittedName>
</protein>
<dbReference type="VEuPathDB" id="FungiDB:SPBR_07957"/>
<evidence type="ECO:0000313" key="3">
    <source>
        <dbReference type="EMBL" id="KIH89012.1"/>
    </source>
</evidence>
<reference evidence="3 4" key="1">
    <citation type="journal article" date="2014" name="BMC Genomics">
        <title>Comparative genomics of the major fungal agents of human and animal Sporotrichosis: Sporothrix schenckii and Sporothrix brasiliensis.</title>
        <authorList>
            <person name="Teixeira M.M."/>
            <person name="de Almeida L.G."/>
            <person name="Kubitschek-Barreira P."/>
            <person name="Alves F.L."/>
            <person name="Kioshima E.S."/>
            <person name="Abadio A.K."/>
            <person name="Fernandes L."/>
            <person name="Derengowski L.S."/>
            <person name="Ferreira K.S."/>
            <person name="Souza R.C."/>
            <person name="Ruiz J.C."/>
            <person name="de Andrade N.C."/>
            <person name="Paes H.C."/>
            <person name="Nicola A.M."/>
            <person name="Albuquerque P."/>
            <person name="Gerber A.L."/>
            <person name="Martins V.P."/>
            <person name="Peconick L.D."/>
            <person name="Neto A.V."/>
            <person name="Chaucanez C.B."/>
            <person name="Silva P.A."/>
            <person name="Cunha O.L."/>
            <person name="de Oliveira F.F."/>
            <person name="dos Santos T.C."/>
            <person name="Barros A.L."/>
            <person name="Soares M.A."/>
            <person name="de Oliveira L.M."/>
            <person name="Marini M.M."/>
            <person name="Villalobos-Duno H."/>
            <person name="Cunha M.M."/>
            <person name="de Hoog S."/>
            <person name="da Silveira J.F."/>
            <person name="Henrissat B."/>
            <person name="Nino-Vega G.A."/>
            <person name="Cisalpino P.S."/>
            <person name="Mora-Montes H.M."/>
            <person name="Almeida S.R."/>
            <person name="Stajich J.E."/>
            <person name="Lopes-Bezerra L.M."/>
            <person name="Vasconcelos A.T."/>
            <person name="Felipe M.S."/>
        </authorList>
    </citation>
    <scope>NUCLEOTIDE SEQUENCE [LARGE SCALE GENOMIC DNA]</scope>
    <source>
        <strain evidence="3 4">5110</strain>
    </source>
</reference>
<dbReference type="GeneID" id="63681131"/>
<dbReference type="PANTHER" id="PTHR46403">
    <property type="entry name" value="TP53-REGULATED INHIBITOR OF APOPTOSIS 1"/>
    <property type="match status" value="1"/>
</dbReference>
<dbReference type="GO" id="GO:0045332">
    <property type="term" value="P:phospholipid translocation"/>
    <property type="evidence" value="ECO:0007669"/>
    <property type="project" value="TreeGrafter"/>
</dbReference>
<dbReference type="GO" id="GO:0005829">
    <property type="term" value="C:cytosol"/>
    <property type="evidence" value="ECO:0007669"/>
    <property type="project" value="TreeGrafter"/>
</dbReference>
<dbReference type="PANTHER" id="PTHR46403:SF1">
    <property type="entry name" value="TP53-REGULATED INHIBITOR OF APOPTOSIS 1"/>
    <property type="match status" value="1"/>
</dbReference>